<dbReference type="Proteomes" id="UP000593576">
    <property type="component" value="Unassembled WGS sequence"/>
</dbReference>
<dbReference type="EMBL" id="JABFAF010000002">
    <property type="protein sequence ID" value="MBA0849315.1"/>
    <property type="molecule type" value="Genomic_DNA"/>
</dbReference>
<dbReference type="OrthoDB" id="937703at2759"/>
<evidence type="ECO:0000313" key="2">
    <source>
        <dbReference type="Proteomes" id="UP000593576"/>
    </source>
</evidence>
<comment type="caution">
    <text evidence="1">The sequence shown here is derived from an EMBL/GenBank/DDBJ whole genome shotgun (WGS) entry which is preliminary data.</text>
</comment>
<name>A0A7J9KS06_GOSSC</name>
<proteinExistence type="predicted"/>
<protein>
    <recommendedName>
        <fullName evidence="3">RNase H type-1 domain-containing protein</fullName>
    </recommendedName>
</protein>
<keyword evidence="2" id="KW-1185">Reference proteome</keyword>
<gene>
    <name evidence="1" type="ORF">Goshw_014307</name>
</gene>
<reference evidence="1 2" key="1">
    <citation type="journal article" date="2019" name="Genome Biol. Evol.">
        <title>Insights into the evolution of the New World diploid cottons (Gossypium, subgenus Houzingenia) based on genome sequencing.</title>
        <authorList>
            <person name="Grover C.E."/>
            <person name="Arick M.A. 2nd"/>
            <person name="Thrash A."/>
            <person name="Conover J.L."/>
            <person name="Sanders W.S."/>
            <person name="Peterson D.G."/>
            <person name="Frelichowski J.E."/>
            <person name="Scheffler J.A."/>
            <person name="Scheffler B.E."/>
            <person name="Wendel J.F."/>
        </authorList>
    </citation>
    <scope>NUCLEOTIDE SEQUENCE [LARGE SCALE GENOMIC DNA]</scope>
    <source>
        <strain evidence="1">1</strain>
        <tissue evidence="1">Leaf</tissue>
    </source>
</reference>
<accession>A0A7J9KS06</accession>
<evidence type="ECO:0008006" key="3">
    <source>
        <dbReference type="Google" id="ProtNLM"/>
    </source>
</evidence>
<dbReference type="AlphaFoldDB" id="A0A7J9KS06"/>
<evidence type="ECO:0000313" key="1">
    <source>
        <dbReference type="EMBL" id="MBA0849315.1"/>
    </source>
</evidence>
<sequence>MPENSISLCTDGAVQVEFGKAAAGGVLRNGNMEWIMGLETVKAIQESSLTNSSSALIRRIDYVAEYRIMGVATYS</sequence>
<organism evidence="1 2">
    <name type="scientific">Gossypium schwendimanii</name>
    <name type="common">Cotton</name>
    <dbReference type="NCBI Taxonomy" id="34291"/>
    <lineage>
        <taxon>Eukaryota</taxon>
        <taxon>Viridiplantae</taxon>
        <taxon>Streptophyta</taxon>
        <taxon>Embryophyta</taxon>
        <taxon>Tracheophyta</taxon>
        <taxon>Spermatophyta</taxon>
        <taxon>Magnoliopsida</taxon>
        <taxon>eudicotyledons</taxon>
        <taxon>Gunneridae</taxon>
        <taxon>Pentapetalae</taxon>
        <taxon>rosids</taxon>
        <taxon>malvids</taxon>
        <taxon>Malvales</taxon>
        <taxon>Malvaceae</taxon>
        <taxon>Malvoideae</taxon>
        <taxon>Gossypium</taxon>
    </lineage>
</organism>